<keyword evidence="3" id="KW-1185">Reference proteome</keyword>
<dbReference type="Pfam" id="PF01871">
    <property type="entry name" value="AMMECR1"/>
    <property type="match status" value="1"/>
</dbReference>
<evidence type="ECO:0000313" key="3">
    <source>
        <dbReference type="Proteomes" id="UP001195963"/>
    </source>
</evidence>
<protein>
    <submittedName>
        <fullName evidence="2">AmmeMemoRadiSam system protein A</fullName>
    </submittedName>
</protein>
<dbReference type="PANTHER" id="PTHR13016">
    <property type="entry name" value="AMMECR1 HOMOLOG"/>
    <property type="match status" value="1"/>
</dbReference>
<dbReference type="NCBIfam" id="TIGR04335">
    <property type="entry name" value="AmmeMemoSam_A"/>
    <property type="match status" value="1"/>
</dbReference>
<dbReference type="NCBIfam" id="TIGR00296">
    <property type="entry name" value="TIGR00296 family protein"/>
    <property type="match status" value="1"/>
</dbReference>
<dbReference type="Proteomes" id="UP001195963">
    <property type="component" value="Unassembled WGS sequence"/>
</dbReference>
<name>A0ABS7E275_9GAMM</name>
<dbReference type="Gene3D" id="3.30.1490.150">
    <property type="entry name" value="Hypothetical protein ph0010, domain 2"/>
    <property type="match status" value="1"/>
</dbReference>
<dbReference type="InterPro" id="IPR027485">
    <property type="entry name" value="AMMECR1_N"/>
</dbReference>
<accession>A0ABS7E275</accession>
<evidence type="ECO:0000259" key="1">
    <source>
        <dbReference type="PROSITE" id="PS51112"/>
    </source>
</evidence>
<feature type="domain" description="AMMECR1" evidence="1">
    <location>
        <begin position="12"/>
        <end position="203"/>
    </location>
</feature>
<sequence length="203" mass="23027">MPVSPSIELTHEERAQLLRLSREALKQHFAPQTSPTANTYLVHESALRASSILNKTLGCFVTLTLQGELRGCIGHIETSQMLYQTIPVLTLRSALHDPRFSPLTAELLEQITIELSILSPLRSLMVNSREDLHHYLAQNRVGIILSEGSKRGVFLPQVWQKIPTPKHFIDALLTKGHWPKDYWSEKIKITQFGVNHFSEDSEL</sequence>
<reference evidence="2 3" key="1">
    <citation type="submission" date="2021-07" db="EMBL/GenBank/DDBJ databases">
        <title>Shewanella sp. nov, isolated from SCS.</title>
        <authorList>
            <person name="Cao W.R."/>
        </authorList>
    </citation>
    <scope>NUCLEOTIDE SEQUENCE [LARGE SCALE GENOMIC DNA]</scope>
    <source>
        <strain evidence="2 3">NR704-98</strain>
    </source>
</reference>
<dbReference type="Gene3D" id="3.30.700.20">
    <property type="entry name" value="Hypothetical protein ph0010, domain 1"/>
    <property type="match status" value="1"/>
</dbReference>
<dbReference type="InterPro" id="IPR036071">
    <property type="entry name" value="AMMECR1_dom_sf"/>
</dbReference>
<organism evidence="2 3">
    <name type="scientific">Shewanella nanhaiensis</name>
    <dbReference type="NCBI Taxonomy" id="2864872"/>
    <lineage>
        <taxon>Bacteria</taxon>
        <taxon>Pseudomonadati</taxon>
        <taxon>Pseudomonadota</taxon>
        <taxon>Gammaproteobacteria</taxon>
        <taxon>Alteromonadales</taxon>
        <taxon>Shewanellaceae</taxon>
        <taxon>Shewanella</taxon>
    </lineage>
</organism>
<dbReference type="SUPFAM" id="SSF143447">
    <property type="entry name" value="AMMECR1-like"/>
    <property type="match status" value="1"/>
</dbReference>
<dbReference type="InterPro" id="IPR027623">
    <property type="entry name" value="AmmeMemoSam_A"/>
</dbReference>
<dbReference type="EMBL" id="JAHZST010000004">
    <property type="protein sequence ID" value="MBW8183448.1"/>
    <property type="molecule type" value="Genomic_DNA"/>
</dbReference>
<dbReference type="InterPro" id="IPR002733">
    <property type="entry name" value="AMMECR1_domain"/>
</dbReference>
<dbReference type="RefSeq" id="WP_220109071.1">
    <property type="nucleotide sequence ID" value="NZ_JAHZST010000004.1"/>
</dbReference>
<proteinExistence type="predicted"/>
<dbReference type="InterPro" id="IPR023473">
    <property type="entry name" value="AMMECR1"/>
</dbReference>
<gene>
    <name evidence="2" type="primary">amrA</name>
    <name evidence="2" type="ORF">K0625_07190</name>
</gene>
<dbReference type="PROSITE" id="PS51112">
    <property type="entry name" value="AMMECR1"/>
    <property type="match status" value="1"/>
</dbReference>
<comment type="caution">
    <text evidence="2">The sequence shown here is derived from an EMBL/GenBank/DDBJ whole genome shotgun (WGS) entry which is preliminary data.</text>
</comment>
<dbReference type="PANTHER" id="PTHR13016:SF0">
    <property type="entry name" value="AMME SYNDROME CANDIDATE GENE 1 PROTEIN"/>
    <property type="match status" value="1"/>
</dbReference>
<evidence type="ECO:0000313" key="2">
    <source>
        <dbReference type="EMBL" id="MBW8183448.1"/>
    </source>
</evidence>